<protein>
    <submittedName>
        <fullName evidence="1">Uncharacterized protein</fullName>
    </submittedName>
</protein>
<dbReference type="EMBL" id="CP083685">
    <property type="protein sequence ID" value="UYU89432.1"/>
    <property type="molecule type" value="Genomic_DNA"/>
</dbReference>
<reference evidence="1" key="1">
    <citation type="submission" date="2021-06" db="EMBL/GenBank/DDBJ databases">
        <title>Interrogation of the integrated mobile genetic elements in gut-associated Bacteroides with a consensus prediction approach.</title>
        <authorList>
            <person name="Campbell D.E."/>
            <person name="Leigh J.R."/>
            <person name="Kim T."/>
            <person name="England W."/>
            <person name="Whitaker R.J."/>
            <person name="Degnan P.H."/>
        </authorList>
    </citation>
    <scope>NUCLEOTIDE SEQUENCE</scope>
    <source>
        <strain evidence="1">VPI-3443</strain>
    </source>
</reference>
<dbReference type="AlphaFoldDB" id="A0AB38U971"/>
<evidence type="ECO:0000313" key="2">
    <source>
        <dbReference type="Proteomes" id="UP001162960"/>
    </source>
</evidence>
<gene>
    <name evidence="1" type="ORF">KQP74_15920</name>
</gene>
<organism evidence="1 2">
    <name type="scientific">Bacteroides thetaiotaomicron</name>
    <dbReference type="NCBI Taxonomy" id="818"/>
    <lineage>
        <taxon>Bacteria</taxon>
        <taxon>Pseudomonadati</taxon>
        <taxon>Bacteroidota</taxon>
        <taxon>Bacteroidia</taxon>
        <taxon>Bacteroidales</taxon>
        <taxon>Bacteroidaceae</taxon>
        <taxon>Bacteroides</taxon>
    </lineage>
</organism>
<sequence>MIIDTLVIVVCLVADTPRVERKPDPVPLDWKQMELQLDSAMQKAVECADKKFRKEIERITDTSDIRAIVDELKRDKRKRP</sequence>
<dbReference type="Proteomes" id="UP001162960">
    <property type="component" value="Chromosome"/>
</dbReference>
<name>A0AB38U971_BACT4</name>
<accession>A0AB38U971</accession>
<dbReference type="RefSeq" id="WP_264455123.1">
    <property type="nucleotide sequence ID" value="NZ_CP083685.1"/>
</dbReference>
<evidence type="ECO:0000313" key="1">
    <source>
        <dbReference type="EMBL" id="UYU89432.1"/>
    </source>
</evidence>
<proteinExistence type="predicted"/>